<organism evidence="1 2">
    <name type="scientific">Exidia glandulosa HHB12029</name>
    <dbReference type="NCBI Taxonomy" id="1314781"/>
    <lineage>
        <taxon>Eukaryota</taxon>
        <taxon>Fungi</taxon>
        <taxon>Dikarya</taxon>
        <taxon>Basidiomycota</taxon>
        <taxon>Agaricomycotina</taxon>
        <taxon>Agaricomycetes</taxon>
        <taxon>Auriculariales</taxon>
        <taxon>Exidiaceae</taxon>
        <taxon>Exidia</taxon>
    </lineage>
</organism>
<gene>
    <name evidence="1" type="ORF">EXIGLDRAFT_570549</name>
</gene>
<proteinExistence type="predicted"/>
<dbReference type="EMBL" id="KV426069">
    <property type="protein sequence ID" value="KZV89579.1"/>
    <property type="molecule type" value="Genomic_DNA"/>
</dbReference>
<dbReference type="Proteomes" id="UP000077266">
    <property type="component" value="Unassembled WGS sequence"/>
</dbReference>
<reference evidence="1 2" key="1">
    <citation type="journal article" date="2016" name="Mol. Biol. Evol.">
        <title>Comparative Genomics of Early-Diverging Mushroom-Forming Fungi Provides Insights into the Origins of Lignocellulose Decay Capabilities.</title>
        <authorList>
            <person name="Nagy L.G."/>
            <person name="Riley R."/>
            <person name="Tritt A."/>
            <person name="Adam C."/>
            <person name="Daum C."/>
            <person name="Floudas D."/>
            <person name="Sun H."/>
            <person name="Yadav J.S."/>
            <person name="Pangilinan J."/>
            <person name="Larsson K.H."/>
            <person name="Matsuura K."/>
            <person name="Barry K."/>
            <person name="Labutti K."/>
            <person name="Kuo R."/>
            <person name="Ohm R.A."/>
            <person name="Bhattacharya S.S."/>
            <person name="Shirouzu T."/>
            <person name="Yoshinaga Y."/>
            <person name="Martin F.M."/>
            <person name="Grigoriev I.V."/>
            <person name="Hibbett D.S."/>
        </authorList>
    </citation>
    <scope>NUCLEOTIDE SEQUENCE [LARGE SCALE GENOMIC DNA]</scope>
    <source>
        <strain evidence="1 2">HHB12029</strain>
    </source>
</reference>
<evidence type="ECO:0000313" key="1">
    <source>
        <dbReference type="EMBL" id="KZV89579.1"/>
    </source>
</evidence>
<dbReference type="OrthoDB" id="3050185at2759"/>
<protein>
    <submittedName>
        <fullName evidence="1">Uncharacterized protein</fullName>
    </submittedName>
</protein>
<accession>A0A166A8P0</accession>
<sequence length="89" mass="10539">LRERISCPVIVGPSLPRGDRPDQYEDYCKAMLMLFKPWRTLGDLKTDNETWSDVFHTTSFDDASQDVMRHFMELYECKDASEAYKDLRR</sequence>
<evidence type="ECO:0000313" key="2">
    <source>
        <dbReference type="Proteomes" id="UP000077266"/>
    </source>
</evidence>
<name>A0A166A8P0_EXIGL</name>
<dbReference type="STRING" id="1314781.A0A166A8P0"/>
<feature type="non-terminal residue" evidence="1">
    <location>
        <position position="1"/>
    </location>
</feature>
<feature type="non-terminal residue" evidence="1">
    <location>
        <position position="89"/>
    </location>
</feature>
<dbReference type="InParanoid" id="A0A166A8P0"/>
<dbReference type="AlphaFoldDB" id="A0A166A8P0"/>
<keyword evidence="2" id="KW-1185">Reference proteome</keyword>